<proteinExistence type="inferred from homology"/>
<dbReference type="Gene3D" id="1.10.287.830">
    <property type="entry name" value="putative peptidase helix hairpin domain like"/>
    <property type="match status" value="1"/>
</dbReference>
<evidence type="ECO:0000313" key="10">
    <source>
        <dbReference type="Proteomes" id="UP000324143"/>
    </source>
</evidence>
<dbReference type="Pfam" id="PF08439">
    <property type="entry name" value="Peptidase_M3_N"/>
    <property type="match status" value="1"/>
</dbReference>
<gene>
    <name evidence="9" type="primary">pepF</name>
    <name evidence="9" type="ORF">FXF47_06830</name>
</gene>
<dbReference type="InterPro" id="IPR042088">
    <property type="entry name" value="OligoPept_F_C"/>
</dbReference>
<dbReference type="GO" id="GO:0004222">
    <property type="term" value="F:metalloendopeptidase activity"/>
    <property type="evidence" value="ECO:0007669"/>
    <property type="project" value="UniProtKB-UniRule"/>
</dbReference>
<evidence type="ECO:0000256" key="3">
    <source>
        <dbReference type="ARBA" id="ARBA00022801"/>
    </source>
</evidence>
<feature type="domain" description="Peptidase M3A/M3B catalytic" evidence="7">
    <location>
        <begin position="235"/>
        <end position="614"/>
    </location>
</feature>
<dbReference type="PANTHER" id="PTHR11804">
    <property type="entry name" value="PROTEASE M3 THIMET OLIGOPEPTIDASE-RELATED"/>
    <property type="match status" value="1"/>
</dbReference>
<evidence type="ECO:0000256" key="1">
    <source>
        <dbReference type="ARBA" id="ARBA00022670"/>
    </source>
</evidence>
<dbReference type="InterPro" id="IPR001567">
    <property type="entry name" value="Pept_M3A_M3B_dom"/>
</dbReference>
<dbReference type="Pfam" id="PF01432">
    <property type="entry name" value="Peptidase_M3"/>
    <property type="match status" value="1"/>
</dbReference>
<dbReference type="GO" id="GO:0006518">
    <property type="term" value="P:peptide metabolic process"/>
    <property type="evidence" value="ECO:0007669"/>
    <property type="project" value="TreeGrafter"/>
</dbReference>
<keyword evidence="4 6" id="KW-0862">Zinc</keyword>
<organism evidence="9 10">
    <name type="scientific">Candidatus Mcinerneyibacterium aminivorans</name>
    <dbReference type="NCBI Taxonomy" id="2703815"/>
    <lineage>
        <taxon>Bacteria</taxon>
        <taxon>Candidatus Macinerneyibacteriota</taxon>
        <taxon>Candidatus Mcinerneyibacteria</taxon>
        <taxon>Candidatus Mcinerneyibacteriales</taxon>
        <taxon>Candidatus Mcinerneyibacteriaceae</taxon>
        <taxon>Candidatus Mcinerneyibacterium</taxon>
    </lineage>
</organism>
<keyword evidence="5 6" id="KW-0482">Metalloprotease</keyword>
<comment type="cofactor">
    <cofactor evidence="6">
        <name>Zn(2+)</name>
        <dbReference type="ChEBI" id="CHEBI:29105"/>
    </cofactor>
    <text evidence="6">Binds 1 zinc ion.</text>
</comment>
<dbReference type="NCBIfam" id="TIGR00181">
    <property type="entry name" value="pepF"/>
    <property type="match status" value="1"/>
</dbReference>
<reference evidence="9" key="1">
    <citation type="submission" date="2019-08" db="EMBL/GenBank/DDBJ databases">
        <title>Genomic characterization of a novel candidate phylum (ARYD3) from a high temperature, high salinity tertiary oil reservoir in north central Oklahoma, USA.</title>
        <authorList>
            <person name="Youssef N.H."/>
            <person name="Yadav A."/>
            <person name="Elshahed M.S."/>
        </authorList>
    </citation>
    <scope>NUCLEOTIDE SEQUENCE [LARGE SCALE GENOMIC DNA]</scope>
    <source>
        <strain evidence="9">ARYD3</strain>
    </source>
</reference>
<comment type="similarity">
    <text evidence="6">Belongs to the peptidase M3B family.</text>
</comment>
<dbReference type="InterPro" id="IPR045090">
    <property type="entry name" value="Pept_M3A_M3B"/>
</dbReference>
<evidence type="ECO:0000256" key="5">
    <source>
        <dbReference type="ARBA" id="ARBA00023049"/>
    </source>
</evidence>
<keyword evidence="2 6" id="KW-0479">Metal-binding</keyword>
<keyword evidence="10" id="KW-1185">Reference proteome</keyword>
<keyword evidence="3 6" id="KW-0378">Hydrolase</keyword>
<evidence type="ECO:0000256" key="2">
    <source>
        <dbReference type="ARBA" id="ARBA00022723"/>
    </source>
</evidence>
<dbReference type="CDD" id="cd09608">
    <property type="entry name" value="M3B_PepF"/>
    <property type="match status" value="1"/>
</dbReference>
<dbReference type="EC" id="3.4.24.-" evidence="6"/>
<comment type="function">
    <text evidence="6">Has oligopeptidase activity and degrades a variety of small bioactive peptides.</text>
</comment>
<dbReference type="Gene3D" id="1.20.140.70">
    <property type="entry name" value="Oligopeptidase f, N-terminal domain"/>
    <property type="match status" value="1"/>
</dbReference>
<sequence length="637" mass="75593">MNFKKIFLMLLLFLISIVLVYPQADNLDRSRIEEKYKWDLTDIYENWQEWEEDFNKMKDMMNEFVEMKGKLKKGRKNLLQALELKDKIGAISYKVYMYPMLQYDLNAKNQTASAKLQQANMLWSKYNTKTSWLEPEILNIKQKRINRWIKNEPELKKYEYFVDKLFHQQQHVLNEDQEELVSYFYPVTYSFGDIYNKLTVADREYPDITLSNGEKVKLTYGQYSKIRKNDNLTQADRKKAYRTINELYEKNINSFAELYANVCQSDWALSQAKNYKSSLQRELFGNKIPEDVYINLIETVKNHTGPLKKYIKLKKKYISKRKDLKEYRAWDTGLRLTDFDREYPYEKASDWVLKSVEPLGEKYQNKMKKLFNNRWIDVYESKNKETGAYNADVYGVHPYILMNYNDTLDSVFTIAHESGHAMHSLLSNENQPYITHNATIFVSEVASTFNEKMLLDFLLEKIKDPKERIALLRQEITNITGTFYFQTYLADFELQAHKRIEEGKPLTVQTLKDIEKKLTDQYYGDIVNGIEEYENITWAFIDHIYTKPFYVYQYATCFASSAKIYEDIVNGETKEKRAEAREKYLELLKSGGDDYPMKQLKDAGVDLTEKETIMAVINRLDYLVNKLEDELIKLYGE</sequence>
<feature type="domain" description="Oligopeptidase F N-terminal" evidence="8">
    <location>
        <begin position="136"/>
        <end position="203"/>
    </location>
</feature>
<dbReference type="Gene3D" id="1.10.1370.20">
    <property type="entry name" value="Oligoendopeptidase f, C-terminal domain"/>
    <property type="match status" value="1"/>
</dbReference>
<evidence type="ECO:0000313" key="9">
    <source>
        <dbReference type="EMBL" id="TYB30891.1"/>
    </source>
</evidence>
<protein>
    <recommendedName>
        <fullName evidence="6">Oligopeptidase F</fullName>
        <ecNumber evidence="6">3.4.24.-</ecNumber>
    </recommendedName>
</protein>
<name>A0A5D0MHA4_9BACT</name>
<dbReference type="InterPro" id="IPR013647">
    <property type="entry name" value="OligopepF_N_dom"/>
</dbReference>
<evidence type="ECO:0000259" key="7">
    <source>
        <dbReference type="Pfam" id="PF01432"/>
    </source>
</evidence>
<dbReference type="AlphaFoldDB" id="A0A5D0MHA4"/>
<dbReference type="SUPFAM" id="SSF55486">
    <property type="entry name" value="Metalloproteases ('zincins'), catalytic domain"/>
    <property type="match status" value="1"/>
</dbReference>
<dbReference type="Proteomes" id="UP000324143">
    <property type="component" value="Unassembled WGS sequence"/>
</dbReference>
<evidence type="ECO:0000256" key="4">
    <source>
        <dbReference type="ARBA" id="ARBA00022833"/>
    </source>
</evidence>
<dbReference type="GO" id="GO:0006508">
    <property type="term" value="P:proteolysis"/>
    <property type="evidence" value="ECO:0007669"/>
    <property type="project" value="UniProtKB-KW"/>
</dbReference>
<dbReference type="GO" id="GO:0046872">
    <property type="term" value="F:metal ion binding"/>
    <property type="evidence" value="ECO:0007669"/>
    <property type="project" value="UniProtKB-UniRule"/>
</dbReference>
<dbReference type="InterPro" id="IPR004438">
    <property type="entry name" value="Peptidase_M3B"/>
</dbReference>
<accession>A0A5D0MHA4</accession>
<dbReference type="EMBL" id="VSIX01000065">
    <property type="protein sequence ID" value="TYB30891.1"/>
    <property type="molecule type" value="Genomic_DNA"/>
</dbReference>
<evidence type="ECO:0000259" key="8">
    <source>
        <dbReference type="Pfam" id="PF08439"/>
    </source>
</evidence>
<keyword evidence="1 6" id="KW-0645">Protease</keyword>
<comment type="caution">
    <text evidence="9">The sequence shown here is derived from an EMBL/GenBank/DDBJ whole genome shotgun (WGS) entry which is preliminary data.</text>
</comment>
<dbReference type="PANTHER" id="PTHR11804:SF84">
    <property type="entry name" value="SACCHAROLYSIN"/>
    <property type="match status" value="1"/>
</dbReference>
<evidence type="ECO:0000256" key="6">
    <source>
        <dbReference type="RuleBase" id="RU368091"/>
    </source>
</evidence>